<feature type="region of interest" description="Disordered" evidence="1">
    <location>
        <begin position="1"/>
        <end position="62"/>
    </location>
</feature>
<dbReference type="SUPFAM" id="SSF53167">
    <property type="entry name" value="Purine and uridine phosphorylases"/>
    <property type="match status" value="1"/>
</dbReference>
<dbReference type="InterPro" id="IPR035994">
    <property type="entry name" value="Nucleoside_phosphorylase_sf"/>
</dbReference>
<feature type="compositionally biased region" description="Polar residues" evidence="1">
    <location>
        <begin position="32"/>
        <end position="61"/>
    </location>
</feature>
<dbReference type="OrthoDB" id="194358at2759"/>
<comment type="caution">
    <text evidence="3">The sequence shown here is derived from an EMBL/GenBank/DDBJ whole genome shotgun (WGS) entry which is preliminary data.</text>
</comment>
<organism evidence="3 4">
    <name type="scientific">Pseudocercospora fuligena</name>
    <dbReference type="NCBI Taxonomy" id="685502"/>
    <lineage>
        <taxon>Eukaryota</taxon>
        <taxon>Fungi</taxon>
        <taxon>Dikarya</taxon>
        <taxon>Ascomycota</taxon>
        <taxon>Pezizomycotina</taxon>
        <taxon>Dothideomycetes</taxon>
        <taxon>Dothideomycetidae</taxon>
        <taxon>Mycosphaerellales</taxon>
        <taxon>Mycosphaerellaceae</taxon>
        <taxon>Pseudocercospora</taxon>
    </lineage>
</organism>
<evidence type="ECO:0000256" key="1">
    <source>
        <dbReference type="SAM" id="MobiDB-lite"/>
    </source>
</evidence>
<dbReference type="Gene3D" id="3.40.50.1580">
    <property type="entry name" value="Nucleoside phosphorylase domain"/>
    <property type="match status" value="1"/>
</dbReference>
<dbReference type="InterPro" id="IPR053137">
    <property type="entry name" value="NLR-like"/>
</dbReference>
<keyword evidence="4" id="KW-1185">Reference proteome</keyword>
<dbReference type="GO" id="GO:0003824">
    <property type="term" value="F:catalytic activity"/>
    <property type="evidence" value="ECO:0007669"/>
    <property type="project" value="InterPro"/>
</dbReference>
<accession>A0A8H6RQ07</accession>
<feature type="domain" description="Nucleoside phosphorylase" evidence="2">
    <location>
        <begin position="70"/>
        <end position="336"/>
    </location>
</feature>
<dbReference type="Pfam" id="PF01048">
    <property type="entry name" value="PNP_UDP_1"/>
    <property type="match status" value="1"/>
</dbReference>
<dbReference type="GO" id="GO:0009116">
    <property type="term" value="P:nucleoside metabolic process"/>
    <property type="evidence" value="ECO:0007669"/>
    <property type="project" value="InterPro"/>
</dbReference>
<proteinExistence type="predicted"/>
<dbReference type="PANTHER" id="PTHR46082">
    <property type="entry name" value="ATP/GTP-BINDING PROTEIN-RELATED"/>
    <property type="match status" value="1"/>
</dbReference>
<evidence type="ECO:0000259" key="2">
    <source>
        <dbReference type="Pfam" id="PF01048"/>
    </source>
</evidence>
<name>A0A8H6RQ07_9PEZI</name>
<dbReference type="Proteomes" id="UP000660729">
    <property type="component" value="Unassembled WGS sequence"/>
</dbReference>
<gene>
    <name evidence="3" type="ORF">HII31_03969</name>
</gene>
<feature type="compositionally biased region" description="Low complexity" evidence="1">
    <location>
        <begin position="1"/>
        <end position="13"/>
    </location>
</feature>
<dbReference type="EMBL" id="JABCIY010000056">
    <property type="protein sequence ID" value="KAF7194707.1"/>
    <property type="molecule type" value="Genomic_DNA"/>
</dbReference>
<evidence type="ECO:0000313" key="3">
    <source>
        <dbReference type="EMBL" id="KAF7194707.1"/>
    </source>
</evidence>
<dbReference type="PANTHER" id="PTHR46082:SF6">
    <property type="entry name" value="AAA+ ATPASE DOMAIN-CONTAINING PROTEIN-RELATED"/>
    <property type="match status" value="1"/>
</dbReference>
<reference evidence="3" key="1">
    <citation type="submission" date="2020-04" db="EMBL/GenBank/DDBJ databases">
        <title>Draft genome resource of the tomato pathogen Pseudocercospora fuligena.</title>
        <authorList>
            <person name="Zaccaron A."/>
        </authorList>
    </citation>
    <scope>NUCLEOTIDE SEQUENCE</scope>
    <source>
        <strain evidence="3">PF001</strain>
    </source>
</reference>
<sequence>MSQQPSQQNWSNNHAGGQSRNHYGNHFGNVYHNYSGSPAPAASNNRNEPQVPSTSSGSNARPRSLDEFQIAIICALKKEYDAVDALMEEVWDREEAFKPRRPDSNTYTFGRLGGKPVALVNLPSMGEISAAGVASHIKISLPNIEIAFLVGLCAGAPNDGKGNEISMADVIIGTQVIQEDYGRLRDEGFERKTAVEDVLGRLPPRVRGWLVQRSGRRHLKELRQHTESVLSKAFEDSETADDFAFPGRQAYESFPSSRKLKIFFGRIGSSNPTLRSQVRRDEMIKQDRILGFEMESAGVWDQLPTVVVKAVCDYGDDQKNKEWQEFAALVAAACTTALVRDWVLHV</sequence>
<dbReference type="AlphaFoldDB" id="A0A8H6RQ07"/>
<protein>
    <recommendedName>
        <fullName evidence="2">Nucleoside phosphorylase domain-containing protein</fullName>
    </recommendedName>
</protein>
<dbReference type="InterPro" id="IPR000845">
    <property type="entry name" value="Nucleoside_phosphorylase_d"/>
</dbReference>
<evidence type="ECO:0000313" key="4">
    <source>
        <dbReference type="Proteomes" id="UP000660729"/>
    </source>
</evidence>